<gene>
    <name evidence="3" type="ORF">US86_C0005G0067</name>
</gene>
<dbReference type="InterPro" id="IPR050256">
    <property type="entry name" value="Glycosyltransferase_2"/>
</dbReference>
<dbReference type="Gene3D" id="3.90.550.10">
    <property type="entry name" value="Spore Coat Polysaccharide Biosynthesis Protein SpsA, Chain A"/>
    <property type="match status" value="1"/>
</dbReference>
<reference evidence="3 4" key="1">
    <citation type="journal article" date="2015" name="Nature">
        <title>rRNA introns, odd ribosomes, and small enigmatic genomes across a large radiation of phyla.</title>
        <authorList>
            <person name="Brown C.T."/>
            <person name="Hug L.A."/>
            <person name="Thomas B.C."/>
            <person name="Sharon I."/>
            <person name="Castelle C.J."/>
            <person name="Singh A."/>
            <person name="Wilkins M.J."/>
            <person name="Williams K.H."/>
            <person name="Banfield J.F."/>
        </authorList>
    </citation>
    <scope>NUCLEOTIDE SEQUENCE [LARGE SCALE GENOMIC DNA]</scope>
</reference>
<dbReference type="CDD" id="cd04179">
    <property type="entry name" value="DPM_DPG-synthase_like"/>
    <property type="match status" value="1"/>
</dbReference>
<dbReference type="InterPro" id="IPR001173">
    <property type="entry name" value="Glyco_trans_2-like"/>
</dbReference>
<comment type="caution">
    <text evidence="3">The sequence shown here is derived from an EMBL/GenBank/DDBJ whole genome shotgun (WGS) entry which is preliminary data.</text>
</comment>
<organism evidence="3 4">
    <name type="scientific">Candidatus Daviesbacteria bacterium GW2011_GWA2_38_24</name>
    <dbReference type="NCBI Taxonomy" id="1618422"/>
    <lineage>
        <taxon>Bacteria</taxon>
        <taxon>Candidatus Daviesiibacteriota</taxon>
    </lineage>
</organism>
<dbReference type="Proteomes" id="UP000034235">
    <property type="component" value="Unassembled WGS sequence"/>
</dbReference>
<evidence type="ECO:0000256" key="1">
    <source>
        <dbReference type="SAM" id="Phobius"/>
    </source>
</evidence>
<keyword evidence="1" id="KW-0472">Membrane</keyword>
<name>A0A0G0MNG0_9BACT</name>
<proteinExistence type="predicted"/>
<feature type="transmembrane region" description="Helical" evidence="1">
    <location>
        <begin position="234"/>
        <end position="260"/>
    </location>
</feature>
<keyword evidence="3" id="KW-0808">Transferase</keyword>
<dbReference type="InterPro" id="IPR029044">
    <property type="entry name" value="Nucleotide-diphossugar_trans"/>
</dbReference>
<dbReference type="Pfam" id="PF00535">
    <property type="entry name" value="Glycos_transf_2"/>
    <property type="match status" value="1"/>
</dbReference>
<dbReference type="PANTHER" id="PTHR48090:SF7">
    <property type="entry name" value="RFBJ PROTEIN"/>
    <property type="match status" value="1"/>
</dbReference>
<feature type="transmembrane region" description="Helical" evidence="1">
    <location>
        <begin position="272"/>
        <end position="294"/>
    </location>
</feature>
<evidence type="ECO:0000313" key="3">
    <source>
        <dbReference type="EMBL" id="KKQ66456.1"/>
    </source>
</evidence>
<dbReference type="PATRIC" id="fig|1618422.5.peg.822"/>
<dbReference type="PANTHER" id="PTHR48090">
    <property type="entry name" value="UNDECAPRENYL-PHOSPHATE 4-DEOXY-4-FORMAMIDO-L-ARABINOSE TRANSFERASE-RELATED"/>
    <property type="match status" value="1"/>
</dbReference>
<sequence>MKLIVQVPCYNEENTLPLVLKSIPKRISGISKIETLIIDDGSKDKTIEVAKQLGVNYIVVHKQNKGLAASFTDGINEALRQGADIIVNTDGDNQYPQKDIARLVQPIVKGTHDIVVANRQTDKIAHFSPLKKILQKVGSKVVNLASGTNIPDAPSGFRAYSREAALSLNVVTSFSYCMETIIHAGKKKIAVTHVPVETNPKTRESRLFKNMFQHIQKSGVAIIRSYAMHEPFKIFLMSGIIVFVIGVTPFLRFLFLMLIYGDVISGHLQSLIFGSVFMILGFLFVVMGIIADLLSINRKFLEDALYRLKKLEYDKN</sequence>
<accession>A0A0G0MNG0</accession>
<evidence type="ECO:0000259" key="2">
    <source>
        <dbReference type="Pfam" id="PF00535"/>
    </source>
</evidence>
<evidence type="ECO:0000313" key="4">
    <source>
        <dbReference type="Proteomes" id="UP000034235"/>
    </source>
</evidence>
<keyword evidence="1" id="KW-0812">Transmembrane</keyword>
<dbReference type="SUPFAM" id="SSF53448">
    <property type="entry name" value="Nucleotide-diphospho-sugar transferases"/>
    <property type="match status" value="1"/>
</dbReference>
<protein>
    <submittedName>
        <fullName evidence="3">Glycosyl transferase family 2</fullName>
    </submittedName>
</protein>
<feature type="domain" description="Glycosyltransferase 2-like" evidence="2">
    <location>
        <begin position="6"/>
        <end position="165"/>
    </location>
</feature>
<dbReference type="EMBL" id="LBUP01000005">
    <property type="protein sequence ID" value="KKQ66456.1"/>
    <property type="molecule type" value="Genomic_DNA"/>
</dbReference>
<dbReference type="AlphaFoldDB" id="A0A0G0MNG0"/>
<keyword evidence="1" id="KW-1133">Transmembrane helix</keyword>
<dbReference type="GO" id="GO:0016740">
    <property type="term" value="F:transferase activity"/>
    <property type="evidence" value="ECO:0007669"/>
    <property type="project" value="UniProtKB-KW"/>
</dbReference>